<dbReference type="EMBL" id="JBCGDP010000001">
    <property type="protein sequence ID" value="MEM0574926.1"/>
    <property type="molecule type" value="Genomic_DNA"/>
</dbReference>
<proteinExistence type="predicted"/>
<sequence length="129" mass="14961">MKALPINTALIIAFTITTSIAKLHAQNKNLIVNQDPKVEQLLNEKRKINSSLSINDRYKIQIFSGASDLAKKTLNDFKMEYKNVDVTIIFQTPNYKVWAGNYRTRMEAERNLIEFQKKYKNILLIKPSK</sequence>
<evidence type="ECO:0000313" key="2">
    <source>
        <dbReference type="Proteomes" id="UP001468798"/>
    </source>
</evidence>
<gene>
    <name evidence="1" type="ORF">WFZ86_00280</name>
</gene>
<protein>
    <submittedName>
        <fullName evidence="1">SPOR domain-containing protein</fullName>
    </submittedName>
</protein>
<name>A0ABU9NKL0_9FLAO</name>
<comment type="caution">
    <text evidence="1">The sequence shown here is derived from an EMBL/GenBank/DDBJ whole genome shotgun (WGS) entry which is preliminary data.</text>
</comment>
<accession>A0ABU9NKL0</accession>
<dbReference type="Proteomes" id="UP001468798">
    <property type="component" value="Unassembled WGS sequence"/>
</dbReference>
<evidence type="ECO:0000313" key="1">
    <source>
        <dbReference type="EMBL" id="MEM0574926.1"/>
    </source>
</evidence>
<organism evidence="1 2">
    <name type="scientific">Flavobacterium polysaccharolyticum</name>
    <dbReference type="NCBI Taxonomy" id="3133148"/>
    <lineage>
        <taxon>Bacteria</taxon>
        <taxon>Pseudomonadati</taxon>
        <taxon>Bacteroidota</taxon>
        <taxon>Flavobacteriia</taxon>
        <taxon>Flavobacteriales</taxon>
        <taxon>Flavobacteriaceae</taxon>
        <taxon>Flavobacterium</taxon>
    </lineage>
</organism>
<reference evidence="1 2" key="1">
    <citation type="submission" date="2024-03" db="EMBL/GenBank/DDBJ databases">
        <title>Two novel species of the genus Flavobacterium exhibiting potentially degradation of complex polysaccharides.</title>
        <authorList>
            <person name="Lian X."/>
        </authorList>
    </citation>
    <scope>NUCLEOTIDE SEQUENCE [LARGE SCALE GENOMIC DNA]</scope>
    <source>
        <strain evidence="1 2">N6</strain>
    </source>
</reference>
<keyword evidence="2" id="KW-1185">Reference proteome</keyword>
<dbReference type="RefSeq" id="WP_342690085.1">
    <property type="nucleotide sequence ID" value="NZ_JBCGDP010000001.1"/>
</dbReference>